<dbReference type="Proteomes" id="UP001189143">
    <property type="component" value="Unassembled WGS sequence"/>
</dbReference>
<gene>
    <name evidence="2" type="ORF">CNEO2_1670002</name>
</gene>
<dbReference type="EMBL" id="CAMTCP010000074">
    <property type="protein sequence ID" value="CAI3546757.1"/>
    <property type="molecule type" value="Genomic_DNA"/>
</dbReference>
<evidence type="ECO:0000256" key="1">
    <source>
        <dbReference type="SAM" id="MobiDB-lite"/>
    </source>
</evidence>
<organism evidence="2 3">
    <name type="scientific">Clostridium neonatale</name>
    <dbReference type="NCBI Taxonomy" id="137838"/>
    <lineage>
        <taxon>Bacteria</taxon>
        <taxon>Bacillati</taxon>
        <taxon>Bacillota</taxon>
        <taxon>Clostridia</taxon>
        <taxon>Eubacteriales</taxon>
        <taxon>Clostridiaceae</taxon>
        <taxon>Clostridium</taxon>
    </lineage>
</organism>
<reference evidence="2" key="1">
    <citation type="submission" date="2022-10" db="EMBL/GenBank/DDBJ databases">
        <authorList>
            <person name="Aires J."/>
            <person name="Mesa V."/>
        </authorList>
    </citation>
    <scope>NUCLEOTIDE SEQUENCE</scope>
    <source>
        <strain evidence="2">Clostridium neonatale JD116</strain>
    </source>
</reference>
<protein>
    <submittedName>
        <fullName evidence="2">Phage portal protein, SPP1 family</fullName>
    </submittedName>
</protein>
<proteinExistence type="predicted"/>
<dbReference type="AlphaFoldDB" id="A0AAD2DC84"/>
<name>A0AAD2DC84_9CLOT</name>
<evidence type="ECO:0000313" key="2">
    <source>
        <dbReference type="EMBL" id="CAI3546757.1"/>
    </source>
</evidence>
<dbReference type="Pfam" id="PF05133">
    <property type="entry name" value="SPP1_portal"/>
    <property type="match status" value="1"/>
</dbReference>
<evidence type="ECO:0000313" key="3">
    <source>
        <dbReference type="Proteomes" id="UP001189143"/>
    </source>
</evidence>
<sequence length="120" mass="13750">MKFLYSLLELKAGLTETEFKLGFGEFIRAICKYLNVECKSIIQTWTRTAITNDSELADICTSSVGLLSNMTLYKNHPFVEDADKEAEQKKKEDEEKERVYPPDFNKDNLGDNSKDGELNE</sequence>
<accession>A0AAD2DC84</accession>
<feature type="region of interest" description="Disordered" evidence="1">
    <location>
        <begin position="83"/>
        <end position="120"/>
    </location>
</feature>
<dbReference type="InterPro" id="IPR021145">
    <property type="entry name" value="Portal_protein_SPP1_Gp6-like"/>
</dbReference>
<comment type="caution">
    <text evidence="2">The sequence shown here is derived from an EMBL/GenBank/DDBJ whole genome shotgun (WGS) entry which is preliminary data.</text>
</comment>